<evidence type="ECO:0000313" key="3">
    <source>
        <dbReference type="Proteomes" id="UP000308133"/>
    </source>
</evidence>
<dbReference type="EMBL" id="PTQR01000030">
    <property type="protein sequence ID" value="TKX25226.1"/>
    <property type="molecule type" value="Genomic_DNA"/>
</dbReference>
<dbReference type="Pfam" id="PF02358">
    <property type="entry name" value="Trehalose_PPase"/>
    <property type="match status" value="1"/>
</dbReference>
<feature type="compositionally biased region" description="Acidic residues" evidence="1">
    <location>
        <begin position="1065"/>
        <end position="1078"/>
    </location>
</feature>
<dbReference type="CDD" id="cd03788">
    <property type="entry name" value="GT20_TPS"/>
    <property type="match status" value="1"/>
</dbReference>
<dbReference type="Gene3D" id="3.40.50.2000">
    <property type="entry name" value="Glycogen Phosphorylase B"/>
    <property type="match status" value="2"/>
</dbReference>
<dbReference type="GO" id="GO:0004805">
    <property type="term" value="F:trehalose-phosphatase activity"/>
    <property type="evidence" value="ECO:0007669"/>
    <property type="project" value="TreeGrafter"/>
</dbReference>
<accession>A0A4U7B8S9</accession>
<sequence length="1649" mass="182367">MVTIVVSIFLPHSVDFHEFDDLPEVEIRRSSSTGSFTQINLAKLGKQESVENLFREGGEYAPPPPPEPETVATAALVHRNESTQSLVNLLGLDDTSQRLPKPKSKVQENKSGSWVRDDSHVRNWVESEMMDQPGNRMDSVVSSSFAESGMRNLSATNLQRLSTSSYKTKSFTFSGHSRQSSLEYEEPTFPAPDVSNFDDTKWSIIPPVLTNGGLVNAVLKSPEGKKVETLWIGTLSGVETDRITSTRKDDISRKFAQDFNCDVLYVSDANFSAWYEHFCKLILWPILYYMMPDHPKSKAYQDKSWKYYKLVNQLFADKVIDNYKQGDTVWVHDYHLMMVPGMVREKIPDAKIGLFVHTGFPSPEIWRCVCSRFELLRGMLRASMIAFQTQEYAKHFIRCCSRFLLAKVNDHGVELDGRFTEVTAESIGFVREAIDEELEINGAAIKQSVNQIQKLYSKKTLIVARDKLDNVRGIRQKLLSYELFLAKHPELRNKVHFMQVATSTTELVELMTSIWDIVARINREYTVRYSQPLEVIAADLPFDRYVAMISAGDIILVSSLREGMGLTPHEFVYCQDGSICKEKKHGVVILSEFTGTSALFAGNDLPCNPWDIQATADLIEKAVFMSAKEKETRWTKLRNAIDAHTGGRWFIKIQEKLDHAHTNATARWPANIPRLNTQTIVSSYTSGTTKLFILDNEDTLTHLPVNPDRFMELCHYLSVLTSSPHNTVYVTSSLDPHILEDMYKSVPNLGLIASNGCFVHHPHSLHGAWEPAESTKAVTQWKRELSEIVNYYVSRIEGSKIIEDYTRLVIDYSAADHPAAARPIIGELCSFINSACGPQGLRAVPVNNFSNMKDTHGKPQIITKTLIIETFETDKVTAIKNICDKNDWIKCSFDWMLVAGDGREDEPVMKWAHDLEEHERDLTIRRVKAGKVADIEIADRMAARARSQRTEQGQEADLGGSFSFTLGGEEGELSNEHGQLGSMKPQSRFLSSEDLRKLQETKPATNAIPASLKVWTISLGQATKETNAQTTLSGGPNAMVALLGKLADVEKETSMKAISERAGSMDEEGYGDDEDDADDGHGSADEDAETAFTDRPFGKPYKHSQDGRGRGPGLGRGAHGYSTRTARTYLKGDSDDSLLSQTGDNTLDMPGHASPPGSMLISKPSPVVSAASSGSPATMASSKRRDTGDTATPITSADTSSPPPVAAPVAPPIALSASPEALSEFDTDPRIATIPDPSARRPWAFQAPALPLRIATENNMYQAGYRFSRPPIKRARTDTVTSNASLGSLASTNVPSDTESSFVRRHMGLEPARNRDLRMIQNAGDNVSSLSPEARGIRPGRDIGDIMRALRGSEGNSYSLEQADEMYGDSFPCLNSDNESDATYQRNRRAELAREAQRKQRKEEQSKKAGKLPEQQASEEASEQATVVPNDRQGKKAGKRPQVDPPEEPPKHASAPAKPTLQVTSPSGLKRNSTMLELSSLAKNGGKPATAPVAFGRSAIAGYSRWSPTPTPDLPLQIRSAEHFPTSDAGVIDHKVPVSATIPTEDIAATLAEDARSVRVRWDEHQLAREKVRRAKHRRMKAVAERERRAQEVANAEEIRAEGTRTAEGGKNTEGLSPAQASLRAHTQDQPRRSASNRAPAGFVGCKTN</sequence>
<feature type="compositionally biased region" description="Basic and acidic residues" evidence="1">
    <location>
        <begin position="1585"/>
        <end position="1605"/>
    </location>
</feature>
<dbReference type="GO" id="GO:0005992">
    <property type="term" value="P:trehalose biosynthetic process"/>
    <property type="evidence" value="ECO:0007669"/>
    <property type="project" value="InterPro"/>
</dbReference>
<reference evidence="2 3" key="1">
    <citation type="submission" date="2018-02" db="EMBL/GenBank/DDBJ databases">
        <title>Draft genome sequences of Elsinoe sp., causing black scab on jojoba.</title>
        <authorList>
            <person name="Stodart B."/>
            <person name="Jeffress S."/>
            <person name="Ash G."/>
            <person name="Arun Chinnappa K."/>
        </authorList>
    </citation>
    <scope>NUCLEOTIDE SEQUENCE [LARGE SCALE GENOMIC DNA]</scope>
    <source>
        <strain evidence="2 3">Hillstone_2</strain>
    </source>
</reference>
<dbReference type="Proteomes" id="UP000308133">
    <property type="component" value="Unassembled WGS sequence"/>
</dbReference>
<gene>
    <name evidence="2" type="ORF">C1H76_2459</name>
</gene>
<feature type="region of interest" description="Disordered" evidence="1">
    <location>
        <begin position="944"/>
        <end position="985"/>
    </location>
</feature>
<name>A0A4U7B8S9_9PEZI</name>
<organism evidence="2 3">
    <name type="scientific">Elsinoe australis</name>
    <dbReference type="NCBI Taxonomy" id="40998"/>
    <lineage>
        <taxon>Eukaryota</taxon>
        <taxon>Fungi</taxon>
        <taxon>Dikarya</taxon>
        <taxon>Ascomycota</taxon>
        <taxon>Pezizomycotina</taxon>
        <taxon>Dothideomycetes</taxon>
        <taxon>Dothideomycetidae</taxon>
        <taxon>Myriangiales</taxon>
        <taxon>Elsinoaceae</taxon>
        <taxon>Elsinoe</taxon>
    </lineage>
</organism>
<dbReference type="SUPFAM" id="SSF56784">
    <property type="entry name" value="HAD-like"/>
    <property type="match status" value="1"/>
</dbReference>
<evidence type="ECO:0000313" key="2">
    <source>
        <dbReference type="EMBL" id="TKX25226.1"/>
    </source>
</evidence>
<feature type="compositionally biased region" description="Polar residues" evidence="1">
    <location>
        <begin position="1461"/>
        <end position="1477"/>
    </location>
</feature>
<feature type="compositionally biased region" description="Basic and acidic residues" evidence="1">
    <location>
        <begin position="1388"/>
        <end position="1407"/>
    </location>
</feature>
<feature type="compositionally biased region" description="Polar residues" evidence="1">
    <location>
        <begin position="1373"/>
        <end position="1385"/>
    </location>
</feature>
<dbReference type="PANTHER" id="PTHR10788:SF15">
    <property type="entry name" value="TREHALOSE SYNTHASE COMPLEX REGULATORY SUBUNIT TPS3-RELATED"/>
    <property type="match status" value="1"/>
</dbReference>
<evidence type="ECO:0000256" key="1">
    <source>
        <dbReference type="SAM" id="MobiDB-lite"/>
    </source>
</evidence>
<dbReference type="GO" id="GO:0005946">
    <property type="term" value="C:alpha,alpha-trehalose-phosphate synthase complex (UDP-forming)"/>
    <property type="evidence" value="ECO:0007669"/>
    <property type="project" value="TreeGrafter"/>
</dbReference>
<keyword evidence="2" id="KW-0808">Transferase</keyword>
<dbReference type="InterPro" id="IPR036412">
    <property type="entry name" value="HAD-like_sf"/>
</dbReference>
<feature type="region of interest" description="Disordered" evidence="1">
    <location>
        <begin position="1060"/>
        <end position="1206"/>
    </location>
</feature>
<dbReference type="GO" id="GO:0005829">
    <property type="term" value="C:cytosol"/>
    <property type="evidence" value="ECO:0007669"/>
    <property type="project" value="TreeGrafter"/>
</dbReference>
<feature type="compositionally biased region" description="Low complexity" evidence="1">
    <location>
        <begin position="1414"/>
        <end position="1425"/>
    </location>
</feature>
<feature type="region of interest" description="Disordered" evidence="1">
    <location>
        <begin position="96"/>
        <end position="115"/>
    </location>
</feature>
<dbReference type="Pfam" id="PF00982">
    <property type="entry name" value="Glyco_transf_20"/>
    <property type="match status" value="1"/>
</dbReference>
<dbReference type="PANTHER" id="PTHR10788">
    <property type="entry name" value="TREHALOSE-6-PHOSPHATE SYNTHASE"/>
    <property type="match status" value="1"/>
</dbReference>
<dbReference type="InterPro" id="IPR001830">
    <property type="entry name" value="Glyco_trans_20"/>
</dbReference>
<dbReference type="SUPFAM" id="SSF53756">
    <property type="entry name" value="UDP-Glycosyltransferase/glycogen phosphorylase"/>
    <property type="match status" value="1"/>
</dbReference>
<comment type="caution">
    <text evidence="2">The sequence shown here is derived from an EMBL/GenBank/DDBJ whole genome shotgun (WGS) entry which is preliminary data.</text>
</comment>
<dbReference type="GO" id="GO:0003825">
    <property type="term" value="F:alpha,alpha-trehalose-phosphate synthase (UDP-forming) activity"/>
    <property type="evidence" value="ECO:0007669"/>
    <property type="project" value="TreeGrafter"/>
</dbReference>
<feature type="region of interest" description="Disordered" evidence="1">
    <location>
        <begin position="1369"/>
        <end position="1492"/>
    </location>
</feature>
<feature type="region of interest" description="Disordered" evidence="1">
    <location>
        <begin position="1585"/>
        <end position="1649"/>
    </location>
</feature>
<protein>
    <submittedName>
        <fullName evidence="2">Putative glycosyltransferase family 20 protein</fullName>
    </submittedName>
</protein>
<proteinExistence type="predicted"/>
<dbReference type="InterPro" id="IPR003337">
    <property type="entry name" value="Trehalose_PPase"/>
</dbReference>
<feature type="compositionally biased region" description="Low complexity" evidence="1">
    <location>
        <begin position="1162"/>
        <end position="1177"/>
    </location>
</feature>